<dbReference type="OMA" id="TRIINTH"/>
<gene>
    <name evidence="2" type="ORF">TCAL_16581</name>
</gene>
<feature type="region of interest" description="Disordered" evidence="1">
    <location>
        <begin position="247"/>
        <end position="271"/>
    </location>
</feature>
<protein>
    <submittedName>
        <fullName evidence="2">Uncharacterized protein</fullName>
    </submittedName>
</protein>
<dbReference type="EMBL" id="VCGU01000458">
    <property type="protein sequence ID" value="TRY63682.1"/>
    <property type="molecule type" value="Genomic_DNA"/>
</dbReference>
<organism evidence="2 3">
    <name type="scientific">Tigriopus californicus</name>
    <name type="common">Marine copepod</name>
    <dbReference type="NCBI Taxonomy" id="6832"/>
    <lineage>
        <taxon>Eukaryota</taxon>
        <taxon>Metazoa</taxon>
        <taxon>Ecdysozoa</taxon>
        <taxon>Arthropoda</taxon>
        <taxon>Crustacea</taxon>
        <taxon>Multicrustacea</taxon>
        <taxon>Hexanauplia</taxon>
        <taxon>Copepoda</taxon>
        <taxon>Harpacticoida</taxon>
        <taxon>Harpacticidae</taxon>
        <taxon>Tigriopus</taxon>
    </lineage>
</organism>
<feature type="compositionally biased region" description="Basic and acidic residues" evidence="1">
    <location>
        <begin position="573"/>
        <end position="621"/>
    </location>
</feature>
<name>A0A553NE13_TIGCA</name>
<feature type="region of interest" description="Disordered" evidence="1">
    <location>
        <begin position="410"/>
        <end position="441"/>
    </location>
</feature>
<feature type="region of interest" description="Disordered" evidence="1">
    <location>
        <begin position="840"/>
        <end position="876"/>
    </location>
</feature>
<comment type="caution">
    <text evidence="2">The sequence shown here is derived from an EMBL/GenBank/DDBJ whole genome shotgun (WGS) entry which is preliminary data.</text>
</comment>
<sequence length="971" mass="116052">MPSTDMRRYYRGVHYPTNGSSPSPTSSSSTSPMASHLSKKKTKSPHHWFVDHHDQASDYYTKKKVETKTTKNTEKRIQRQLVLNDGRVIDRASPEVVVDRVEDSKTYEENYDRDDRDANGRQYRFEHIPRLEYAKHSKRRDVADDIVDDRFTRIINTHDVQENETTTKASQPLGRISRRALDKALRENRPIRDVIKKSSRSRSEVASRPKVVHTQKRHKKIIDTEDIHNISRRLDNGKVFTETYRTQEHEVINDREDPDTSSHTTRRSPSDYCIKDKQKYSHLKNEDFTEYYRVPTGSHNLKQSQFLGKGKHITAEEREFHKGRYDWDELSDRIKQNREMVHRRLHATQSAERKDALTKKPLNFFKEEKTRKKETDKWLEQHFGSDWSLTTSSSGSNRGRLWKYQFDQNGHYSSKANNHNNRTTQDQQANSNPVTHGNRGVRRSMSFTSIPIAYQNPPSNLGDYSRTLTKEKEKVVKTTTTTYHPTMETTTHTTITRDEYPAIHQKRLYNSTFNLASPQIDYPLLKNGSITSSRRSQKESSPLIDRFHSTQSLHRRSHHHNQPQHHQYQHQQEQSRRYEEERRQEETRQEKRRQEERRHEERRQEERRQEETRQHQEDRQQAYKHRQEHQTRGHWQDQQQTTRHYQPEERQQQQRQHHQHQEQHHHQHHQQQQQQNTQNHQQFQNKQSHHRQTEESHSSRRYHHTSRKQEQHNHNAFNREELESNHSRRSRPVTIERMPEPKERRVYPTFETQETSQETSQEAQQTGFASETRRGHVELRQPLYITEFRKEKLYPAYSENNLLTSTRLDDSRYSNKFQPHQQSQSTDRYQARDYLGFRSLERSDARNSVSRENTPSPSDSSKHSKNSSGLKGRSRSHSFLVKPSTFRFEDAFYHHRHDIDNDFIYDRNERKFVKNTSLKHGHSDLRLDRNVGGGSQDHLRLTAGPYHKELVHHQHQIEPQRFKTIIFLSGT</sequence>
<feature type="compositionally biased region" description="Basic residues" evidence="1">
    <location>
        <begin position="37"/>
        <end position="46"/>
    </location>
</feature>
<reference evidence="2 3" key="1">
    <citation type="journal article" date="2018" name="Nat. Ecol. Evol.">
        <title>Genomic signatures of mitonuclear coevolution across populations of Tigriopus californicus.</title>
        <authorList>
            <person name="Barreto F.S."/>
            <person name="Watson E.T."/>
            <person name="Lima T.G."/>
            <person name="Willett C.S."/>
            <person name="Edmands S."/>
            <person name="Li W."/>
            <person name="Burton R.S."/>
        </authorList>
    </citation>
    <scope>NUCLEOTIDE SEQUENCE [LARGE SCALE GENOMIC DNA]</scope>
    <source>
        <strain evidence="2 3">San Diego</strain>
    </source>
</reference>
<feature type="region of interest" description="Disordered" evidence="1">
    <location>
        <begin position="196"/>
        <end position="217"/>
    </location>
</feature>
<evidence type="ECO:0000256" key="1">
    <source>
        <dbReference type="SAM" id="MobiDB-lite"/>
    </source>
</evidence>
<accession>A0A553NE13</accession>
<feature type="region of interest" description="Disordered" evidence="1">
    <location>
        <begin position="1"/>
        <end position="46"/>
    </location>
</feature>
<feature type="compositionally biased region" description="Basic and acidic residues" evidence="1">
    <location>
        <begin position="196"/>
        <end position="207"/>
    </location>
</feature>
<feature type="compositionally biased region" description="Low complexity" evidence="1">
    <location>
        <begin position="751"/>
        <end position="766"/>
    </location>
</feature>
<feature type="compositionally biased region" description="Basic and acidic residues" evidence="1">
    <location>
        <begin position="707"/>
        <end position="726"/>
    </location>
</feature>
<feature type="compositionally biased region" description="Low complexity" evidence="1">
    <location>
        <begin position="670"/>
        <end position="686"/>
    </location>
</feature>
<keyword evidence="3" id="KW-1185">Reference proteome</keyword>
<dbReference type="OrthoDB" id="6605262at2759"/>
<dbReference type="AlphaFoldDB" id="A0A553NE13"/>
<dbReference type="Proteomes" id="UP000318571">
    <property type="component" value="Chromosome 10"/>
</dbReference>
<feature type="compositionally biased region" description="Basic residues" evidence="1">
    <location>
        <begin position="553"/>
        <end position="563"/>
    </location>
</feature>
<feature type="compositionally biased region" description="Polar residues" evidence="1">
    <location>
        <begin position="410"/>
        <end position="435"/>
    </location>
</feature>
<proteinExistence type="predicted"/>
<feature type="compositionally biased region" description="Basic and acidic residues" evidence="1">
    <location>
        <begin position="737"/>
        <end position="746"/>
    </location>
</feature>
<evidence type="ECO:0000313" key="2">
    <source>
        <dbReference type="EMBL" id="TRY63682.1"/>
    </source>
</evidence>
<evidence type="ECO:0000313" key="3">
    <source>
        <dbReference type="Proteomes" id="UP000318571"/>
    </source>
</evidence>
<feature type="region of interest" description="Disordered" evidence="1">
    <location>
        <begin position="549"/>
        <end position="775"/>
    </location>
</feature>
<feature type="compositionally biased region" description="Low complexity" evidence="1">
    <location>
        <begin position="20"/>
        <end position="32"/>
    </location>
</feature>
<feature type="compositionally biased region" description="Basic and acidic residues" evidence="1">
    <location>
        <begin position="247"/>
        <end position="260"/>
    </location>
</feature>